<feature type="domain" description="BTB" evidence="2">
    <location>
        <begin position="39"/>
        <end position="116"/>
    </location>
</feature>
<feature type="compositionally biased region" description="Basic residues" evidence="1">
    <location>
        <begin position="1"/>
        <end position="10"/>
    </location>
</feature>
<dbReference type="AlphaFoldDB" id="A0A0H2RCH9"/>
<dbReference type="OrthoDB" id="3027208at2759"/>
<accession>A0A0H2RCH9</accession>
<dbReference type="SMART" id="SM00225">
    <property type="entry name" value="BTB"/>
    <property type="match status" value="1"/>
</dbReference>
<evidence type="ECO:0000256" key="1">
    <source>
        <dbReference type="SAM" id="MobiDB-lite"/>
    </source>
</evidence>
<dbReference type="Gene3D" id="3.30.710.10">
    <property type="entry name" value="Potassium Channel Kv1.1, Chain A"/>
    <property type="match status" value="1"/>
</dbReference>
<sequence>MNMPPKRRRLSKDSQVGDGGEQQGAPTTQPRRHDELWFSDGSIVLATDVHLYRVHKSMLAKYSKVLRDLFEIPTGDEDANTERWEDVPIVRMVGDSDEEVRLLLKSLYGVNLQVALRGLSLTEVASLLSISSKYDCQDIRTDVMQRLEHLFPSKLEIFQGVRILRESLPPSQVFELLVVAHRCEALSILPVLYFLCARLPLETIIGVMDLLPKDCMSRLLLGREWLLNSSHAIRQRSLQSSRVGGQNSKICRSSKCLEKFRAQLSEQPFAFIFDIPDNGVMEGLDVKTSEICEDCADRHIGLMGGLKQLGWDDLPMKFLGKSWEELGKTNDIDG</sequence>
<dbReference type="InParanoid" id="A0A0H2RCH9"/>
<dbReference type="InterPro" id="IPR011333">
    <property type="entry name" value="SKP1/BTB/POZ_sf"/>
</dbReference>
<reference evidence="3 4" key="1">
    <citation type="submission" date="2015-04" db="EMBL/GenBank/DDBJ databases">
        <title>Complete genome sequence of Schizopora paradoxa KUC8140, a cosmopolitan wood degrader in East Asia.</title>
        <authorList>
            <consortium name="DOE Joint Genome Institute"/>
            <person name="Min B."/>
            <person name="Park H."/>
            <person name="Jang Y."/>
            <person name="Kim J.-J."/>
            <person name="Kim K.H."/>
            <person name="Pangilinan J."/>
            <person name="Lipzen A."/>
            <person name="Riley R."/>
            <person name="Grigoriev I.V."/>
            <person name="Spatafora J.W."/>
            <person name="Choi I.-G."/>
        </authorList>
    </citation>
    <scope>NUCLEOTIDE SEQUENCE [LARGE SCALE GENOMIC DNA]</scope>
    <source>
        <strain evidence="3 4">KUC8140</strain>
    </source>
</reference>
<name>A0A0H2RCH9_9AGAM</name>
<keyword evidence="4" id="KW-1185">Reference proteome</keyword>
<dbReference type="EMBL" id="KQ086153">
    <property type="protein sequence ID" value="KLO07208.1"/>
    <property type="molecule type" value="Genomic_DNA"/>
</dbReference>
<dbReference type="PROSITE" id="PS50097">
    <property type="entry name" value="BTB"/>
    <property type="match status" value="1"/>
</dbReference>
<evidence type="ECO:0000313" key="3">
    <source>
        <dbReference type="EMBL" id="KLO07208.1"/>
    </source>
</evidence>
<organism evidence="3 4">
    <name type="scientific">Schizopora paradoxa</name>
    <dbReference type="NCBI Taxonomy" id="27342"/>
    <lineage>
        <taxon>Eukaryota</taxon>
        <taxon>Fungi</taxon>
        <taxon>Dikarya</taxon>
        <taxon>Basidiomycota</taxon>
        <taxon>Agaricomycotina</taxon>
        <taxon>Agaricomycetes</taxon>
        <taxon>Hymenochaetales</taxon>
        <taxon>Schizoporaceae</taxon>
        <taxon>Schizopora</taxon>
    </lineage>
</organism>
<evidence type="ECO:0000259" key="2">
    <source>
        <dbReference type="PROSITE" id="PS50097"/>
    </source>
</evidence>
<feature type="region of interest" description="Disordered" evidence="1">
    <location>
        <begin position="1"/>
        <end position="33"/>
    </location>
</feature>
<dbReference type="InterPro" id="IPR000210">
    <property type="entry name" value="BTB/POZ_dom"/>
</dbReference>
<evidence type="ECO:0000313" key="4">
    <source>
        <dbReference type="Proteomes" id="UP000053477"/>
    </source>
</evidence>
<dbReference type="CDD" id="cd18186">
    <property type="entry name" value="BTB_POZ_ZBTB_KLHL-like"/>
    <property type="match status" value="1"/>
</dbReference>
<proteinExistence type="predicted"/>
<dbReference type="SUPFAM" id="SSF54695">
    <property type="entry name" value="POZ domain"/>
    <property type="match status" value="1"/>
</dbReference>
<dbReference type="Proteomes" id="UP000053477">
    <property type="component" value="Unassembled WGS sequence"/>
</dbReference>
<dbReference type="Pfam" id="PF00651">
    <property type="entry name" value="BTB"/>
    <property type="match status" value="1"/>
</dbReference>
<protein>
    <recommendedName>
        <fullName evidence="2">BTB domain-containing protein</fullName>
    </recommendedName>
</protein>
<gene>
    <name evidence="3" type="ORF">SCHPADRAFT_658044</name>
</gene>